<dbReference type="EC" id="6.2.1.12" evidence="2"/>
<protein>
    <recommendedName>
        <fullName evidence="2">4-coumarate--CoA ligase</fullName>
        <ecNumber evidence="2">6.2.1.12</ecNumber>
    </recommendedName>
</protein>
<evidence type="ECO:0000256" key="2">
    <source>
        <dbReference type="ARBA" id="ARBA00012959"/>
    </source>
</evidence>
<dbReference type="AlphaFoldDB" id="A0A834GQZ7"/>
<comment type="caution">
    <text evidence="6">The sequence shown here is derived from an EMBL/GenBank/DDBJ whole genome shotgun (WGS) entry which is preliminary data.</text>
</comment>
<dbReference type="Proteomes" id="UP000626092">
    <property type="component" value="Unassembled WGS sequence"/>
</dbReference>
<dbReference type="GO" id="GO:0006744">
    <property type="term" value="P:ubiquinone biosynthetic process"/>
    <property type="evidence" value="ECO:0007669"/>
    <property type="project" value="TreeGrafter"/>
</dbReference>
<dbReference type="Gene3D" id="3.30.300.30">
    <property type="match status" value="1"/>
</dbReference>
<dbReference type="GO" id="GO:0016207">
    <property type="term" value="F:4-coumarate-CoA ligase activity"/>
    <property type="evidence" value="ECO:0007669"/>
    <property type="project" value="UniProtKB-EC"/>
</dbReference>
<comment type="catalytic activity">
    <reaction evidence="4">
        <text>(E)-4-coumarate + ATP + CoA = (E)-4-coumaroyl-CoA + AMP + diphosphate</text>
        <dbReference type="Rhea" id="RHEA:19641"/>
        <dbReference type="ChEBI" id="CHEBI:12876"/>
        <dbReference type="ChEBI" id="CHEBI:30616"/>
        <dbReference type="ChEBI" id="CHEBI:33019"/>
        <dbReference type="ChEBI" id="CHEBI:57287"/>
        <dbReference type="ChEBI" id="CHEBI:85008"/>
        <dbReference type="ChEBI" id="CHEBI:456215"/>
        <dbReference type="EC" id="6.2.1.12"/>
    </reaction>
    <physiologicalReaction direction="left-to-right" evidence="4">
        <dbReference type="Rhea" id="RHEA:19642"/>
    </physiologicalReaction>
</comment>
<feature type="domain" description="AMP-binding enzyme C-terminal" evidence="5">
    <location>
        <begin position="51"/>
        <end position="101"/>
    </location>
</feature>
<dbReference type="SUPFAM" id="SSF56801">
    <property type="entry name" value="Acetyl-CoA synthetase-like"/>
    <property type="match status" value="1"/>
</dbReference>
<proteinExistence type="inferred from homology"/>
<evidence type="ECO:0000259" key="5">
    <source>
        <dbReference type="Pfam" id="PF13193"/>
    </source>
</evidence>
<keyword evidence="3" id="KW-0436">Ligase</keyword>
<organism evidence="6 7">
    <name type="scientific">Rhododendron simsii</name>
    <name type="common">Sims's rhododendron</name>
    <dbReference type="NCBI Taxonomy" id="118357"/>
    <lineage>
        <taxon>Eukaryota</taxon>
        <taxon>Viridiplantae</taxon>
        <taxon>Streptophyta</taxon>
        <taxon>Embryophyta</taxon>
        <taxon>Tracheophyta</taxon>
        <taxon>Spermatophyta</taxon>
        <taxon>Magnoliopsida</taxon>
        <taxon>eudicotyledons</taxon>
        <taxon>Gunneridae</taxon>
        <taxon>Pentapetalae</taxon>
        <taxon>asterids</taxon>
        <taxon>Ericales</taxon>
        <taxon>Ericaceae</taxon>
        <taxon>Ericoideae</taxon>
        <taxon>Rhodoreae</taxon>
        <taxon>Rhododendron</taxon>
    </lineage>
</organism>
<reference evidence="6" key="1">
    <citation type="submission" date="2019-11" db="EMBL/GenBank/DDBJ databases">
        <authorList>
            <person name="Liu Y."/>
            <person name="Hou J."/>
            <person name="Li T.-Q."/>
            <person name="Guan C.-H."/>
            <person name="Wu X."/>
            <person name="Wu H.-Z."/>
            <person name="Ling F."/>
            <person name="Zhang R."/>
            <person name="Shi X.-G."/>
            <person name="Ren J.-P."/>
            <person name="Chen E.-F."/>
            <person name="Sun J.-M."/>
        </authorList>
    </citation>
    <scope>NUCLEOTIDE SEQUENCE</scope>
    <source>
        <strain evidence="6">Adult_tree_wgs_1</strain>
        <tissue evidence="6">Leaves</tissue>
    </source>
</reference>
<gene>
    <name evidence="6" type="ORF">RHSIM_Rhsim07G0146300</name>
</gene>
<dbReference type="PANTHER" id="PTHR24096:SF149">
    <property type="entry name" value="AMP-BINDING DOMAIN-CONTAINING PROTEIN-RELATED"/>
    <property type="match status" value="1"/>
</dbReference>
<dbReference type="GO" id="GO:0005777">
    <property type="term" value="C:peroxisome"/>
    <property type="evidence" value="ECO:0007669"/>
    <property type="project" value="TreeGrafter"/>
</dbReference>
<dbReference type="InterPro" id="IPR045851">
    <property type="entry name" value="AMP-bd_C_sf"/>
</dbReference>
<dbReference type="OrthoDB" id="10253869at2759"/>
<evidence type="ECO:0000256" key="3">
    <source>
        <dbReference type="ARBA" id="ARBA00022598"/>
    </source>
</evidence>
<dbReference type="InterPro" id="IPR025110">
    <property type="entry name" value="AMP-bd_C"/>
</dbReference>
<name>A0A834GQZ7_RHOSS</name>
<accession>A0A834GQZ7</accession>
<evidence type="ECO:0000256" key="4">
    <source>
        <dbReference type="ARBA" id="ARBA00034252"/>
    </source>
</evidence>
<dbReference type="PANTHER" id="PTHR24096">
    <property type="entry name" value="LONG-CHAIN-FATTY-ACID--COA LIGASE"/>
    <property type="match status" value="1"/>
</dbReference>
<evidence type="ECO:0000313" key="7">
    <source>
        <dbReference type="Proteomes" id="UP000626092"/>
    </source>
</evidence>
<comment type="similarity">
    <text evidence="1">Belongs to the ATP-dependent AMP-binding enzyme family.</text>
</comment>
<sequence>MTRTRPVFPERKLRSGGLTIRKKGYLNNPEATAITIDEHGWLSTSQGLGVGKVQMAFVVKRRGSLLSEVAVIDYVAIQVAPYKKVRKVVFTHSIPRSAAGKILRWELRSLISRI</sequence>
<keyword evidence="7" id="KW-1185">Reference proteome</keyword>
<dbReference type="Pfam" id="PF13193">
    <property type="entry name" value="AMP-binding_C"/>
    <property type="match status" value="1"/>
</dbReference>
<dbReference type="EMBL" id="WJXA01000007">
    <property type="protein sequence ID" value="KAF7138850.1"/>
    <property type="molecule type" value="Genomic_DNA"/>
</dbReference>
<evidence type="ECO:0000256" key="1">
    <source>
        <dbReference type="ARBA" id="ARBA00006432"/>
    </source>
</evidence>
<evidence type="ECO:0000313" key="6">
    <source>
        <dbReference type="EMBL" id="KAF7138850.1"/>
    </source>
</evidence>